<gene>
    <name evidence="10" type="ORF">E1294_31060</name>
</gene>
<keyword evidence="6 7" id="KW-0472">Membrane</keyword>
<feature type="transmembrane region" description="Helical" evidence="7">
    <location>
        <begin position="98"/>
        <end position="122"/>
    </location>
</feature>
<keyword evidence="11" id="KW-1185">Reference proteome</keyword>
<dbReference type="GO" id="GO:0005886">
    <property type="term" value="C:plasma membrane"/>
    <property type="evidence" value="ECO:0007669"/>
    <property type="project" value="UniProtKB-SubCell"/>
</dbReference>
<feature type="transmembrane region" description="Helical" evidence="7">
    <location>
        <begin position="223"/>
        <end position="245"/>
    </location>
</feature>
<protein>
    <submittedName>
        <fullName evidence="10">Carbohydrate ABC transporter permease</fullName>
    </submittedName>
</protein>
<evidence type="ECO:0000259" key="9">
    <source>
        <dbReference type="PROSITE" id="PS50928"/>
    </source>
</evidence>
<dbReference type="PANTHER" id="PTHR43744">
    <property type="entry name" value="ABC TRANSPORTER PERMEASE PROTEIN MG189-RELATED-RELATED"/>
    <property type="match status" value="1"/>
</dbReference>
<dbReference type="AlphaFoldDB" id="A0A4R4WPY7"/>
<dbReference type="OrthoDB" id="5138956at2"/>
<dbReference type="CDD" id="cd06261">
    <property type="entry name" value="TM_PBP2"/>
    <property type="match status" value="1"/>
</dbReference>
<dbReference type="InterPro" id="IPR000515">
    <property type="entry name" value="MetI-like"/>
</dbReference>
<evidence type="ECO:0000256" key="8">
    <source>
        <dbReference type="SAM" id="MobiDB-lite"/>
    </source>
</evidence>
<dbReference type="SUPFAM" id="SSF161098">
    <property type="entry name" value="MetI-like"/>
    <property type="match status" value="1"/>
</dbReference>
<feature type="transmembrane region" description="Helical" evidence="7">
    <location>
        <begin position="270"/>
        <end position="291"/>
    </location>
</feature>
<dbReference type="Proteomes" id="UP000294543">
    <property type="component" value="Unassembled WGS sequence"/>
</dbReference>
<feature type="domain" description="ABC transmembrane type-1" evidence="9">
    <location>
        <begin position="99"/>
        <end position="291"/>
    </location>
</feature>
<organism evidence="10 11">
    <name type="scientific">Nonomuraea diastatica</name>
    <dbReference type="NCBI Taxonomy" id="1848329"/>
    <lineage>
        <taxon>Bacteria</taxon>
        <taxon>Bacillati</taxon>
        <taxon>Actinomycetota</taxon>
        <taxon>Actinomycetes</taxon>
        <taxon>Streptosporangiales</taxon>
        <taxon>Streptosporangiaceae</taxon>
        <taxon>Nonomuraea</taxon>
    </lineage>
</organism>
<feature type="region of interest" description="Disordered" evidence="8">
    <location>
        <begin position="1"/>
        <end position="30"/>
    </location>
</feature>
<feature type="transmembrane region" description="Helical" evidence="7">
    <location>
        <begin position="38"/>
        <end position="59"/>
    </location>
</feature>
<dbReference type="Gene3D" id="1.10.3720.10">
    <property type="entry name" value="MetI-like"/>
    <property type="match status" value="1"/>
</dbReference>
<evidence type="ECO:0000256" key="4">
    <source>
        <dbReference type="ARBA" id="ARBA00022692"/>
    </source>
</evidence>
<feature type="compositionally biased region" description="Basic and acidic residues" evidence="8">
    <location>
        <begin position="1"/>
        <end position="11"/>
    </location>
</feature>
<evidence type="ECO:0000313" key="10">
    <source>
        <dbReference type="EMBL" id="TDD16530.1"/>
    </source>
</evidence>
<evidence type="ECO:0000256" key="6">
    <source>
        <dbReference type="ARBA" id="ARBA00023136"/>
    </source>
</evidence>
<keyword evidence="2 7" id="KW-0813">Transport</keyword>
<comment type="subcellular location">
    <subcellularLocation>
        <location evidence="1 7">Cell membrane</location>
        <topology evidence="1 7">Multi-pass membrane protein</topology>
    </subcellularLocation>
</comment>
<keyword evidence="4 7" id="KW-0812">Transmembrane</keyword>
<accession>A0A4R4WPY7</accession>
<name>A0A4R4WPY7_9ACTN</name>
<sequence length="305" mass="32529">MAATRTNDKLRTGAGAPSQGSAPAGSPGPRPRRRLGRWALHLALIPLAAIWIYPFLWMVSAAFKSQSEMFLGGLDLLPDQVNLDNFARAWDAASFGQYMLNSVIVTFTVVLSVIVISSLAGYGLGRGHLPGKKVLVVLLVATMFIPKVSTIIPIFLVVDALGLDNSLAGVILAEAGPAHVVAILLFMGFFAGIPNELEEAALIDGAGHPRIYARIMLPLAKPVIGTVAIFNFISSWNAFLVPLVFTLTNPELRTLGVGIYAFFGEFSTDWTGLAAAAVLTILPIIVVFLWLQRFFVSGLAGAVKG</sequence>
<dbReference type="PANTHER" id="PTHR43744:SF3">
    <property type="entry name" value="LACTOSE TRANSPORT SYSTEM PERMEASE PROTEIN LACG"/>
    <property type="match status" value="1"/>
</dbReference>
<dbReference type="PROSITE" id="PS50928">
    <property type="entry name" value="ABC_TM1"/>
    <property type="match status" value="1"/>
</dbReference>
<feature type="transmembrane region" description="Helical" evidence="7">
    <location>
        <begin position="134"/>
        <end position="158"/>
    </location>
</feature>
<keyword evidence="3" id="KW-1003">Cell membrane</keyword>
<comment type="caution">
    <text evidence="10">The sequence shown here is derived from an EMBL/GenBank/DDBJ whole genome shotgun (WGS) entry which is preliminary data.</text>
</comment>
<feature type="compositionally biased region" description="Low complexity" evidence="8">
    <location>
        <begin position="13"/>
        <end position="27"/>
    </location>
</feature>
<evidence type="ECO:0000256" key="1">
    <source>
        <dbReference type="ARBA" id="ARBA00004651"/>
    </source>
</evidence>
<evidence type="ECO:0000256" key="5">
    <source>
        <dbReference type="ARBA" id="ARBA00022989"/>
    </source>
</evidence>
<dbReference type="GO" id="GO:0055085">
    <property type="term" value="P:transmembrane transport"/>
    <property type="evidence" value="ECO:0007669"/>
    <property type="project" value="InterPro"/>
</dbReference>
<reference evidence="10 11" key="1">
    <citation type="submission" date="2019-03" db="EMBL/GenBank/DDBJ databases">
        <title>Draft genome sequences of novel Actinobacteria.</title>
        <authorList>
            <person name="Sahin N."/>
            <person name="Ay H."/>
            <person name="Saygin H."/>
        </authorList>
    </citation>
    <scope>NUCLEOTIDE SEQUENCE [LARGE SCALE GENOMIC DNA]</scope>
    <source>
        <strain evidence="10 11">KC712</strain>
    </source>
</reference>
<evidence type="ECO:0000313" key="11">
    <source>
        <dbReference type="Proteomes" id="UP000294543"/>
    </source>
</evidence>
<proteinExistence type="inferred from homology"/>
<comment type="similarity">
    <text evidence="7">Belongs to the binding-protein-dependent transport system permease family.</text>
</comment>
<dbReference type="InterPro" id="IPR035906">
    <property type="entry name" value="MetI-like_sf"/>
</dbReference>
<evidence type="ECO:0000256" key="7">
    <source>
        <dbReference type="RuleBase" id="RU363032"/>
    </source>
</evidence>
<dbReference type="EMBL" id="SMKP01000104">
    <property type="protein sequence ID" value="TDD16530.1"/>
    <property type="molecule type" value="Genomic_DNA"/>
</dbReference>
<evidence type="ECO:0000256" key="3">
    <source>
        <dbReference type="ARBA" id="ARBA00022475"/>
    </source>
</evidence>
<evidence type="ECO:0000256" key="2">
    <source>
        <dbReference type="ARBA" id="ARBA00022448"/>
    </source>
</evidence>
<keyword evidence="5 7" id="KW-1133">Transmembrane helix</keyword>
<feature type="transmembrane region" description="Helical" evidence="7">
    <location>
        <begin position="170"/>
        <end position="193"/>
    </location>
</feature>
<dbReference type="Pfam" id="PF00528">
    <property type="entry name" value="BPD_transp_1"/>
    <property type="match status" value="1"/>
</dbReference>